<dbReference type="InterPro" id="IPR014078">
    <property type="entry name" value="Nudix_YtkD"/>
</dbReference>
<proteinExistence type="predicted"/>
<dbReference type="SUPFAM" id="SSF55811">
    <property type="entry name" value="Nudix"/>
    <property type="match status" value="1"/>
</dbReference>
<accession>A0A1H0F643</accession>
<feature type="domain" description="Nudix hydrolase" evidence="2">
    <location>
        <begin position="33"/>
        <end position="80"/>
    </location>
</feature>
<dbReference type="InterPro" id="IPR020084">
    <property type="entry name" value="NUDIX_hydrolase_CS"/>
</dbReference>
<dbReference type="Pfam" id="PF00293">
    <property type="entry name" value="NUDIX"/>
    <property type="match status" value="1"/>
</dbReference>
<dbReference type="RefSeq" id="WP_092642670.1">
    <property type="nucleotide sequence ID" value="NZ_FNID01000038.1"/>
</dbReference>
<evidence type="ECO:0000259" key="2">
    <source>
        <dbReference type="Pfam" id="PF00293"/>
    </source>
</evidence>
<evidence type="ECO:0000313" key="4">
    <source>
        <dbReference type="Proteomes" id="UP000199182"/>
    </source>
</evidence>
<dbReference type="OrthoDB" id="9131041at2"/>
<keyword evidence="4" id="KW-1185">Reference proteome</keyword>
<name>A0A1H0F643_9FIRM</name>
<evidence type="ECO:0000313" key="3">
    <source>
        <dbReference type="EMBL" id="SDN90012.1"/>
    </source>
</evidence>
<sequence>MLKVKFHEDYEDQLLKYAVIVSQYGDYWVFCKHKQRNTYECPGGHRKPGEDILTTAERELFEETGAISYTVREICPYSVTDTEQNVQTYGMLYFADIIRFSEMPDSEMERIVVTETLPEKWADPLIQPKLVEKVCSVVGAS</sequence>
<gene>
    <name evidence="3" type="ORF">SAMN05192585_13811</name>
</gene>
<reference evidence="3 4" key="1">
    <citation type="submission" date="2016-10" db="EMBL/GenBank/DDBJ databases">
        <authorList>
            <person name="de Groot N.N."/>
        </authorList>
    </citation>
    <scope>NUCLEOTIDE SEQUENCE [LARGE SCALE GENOMIC DNA]</scope>
    <source>
        <strain evidence="3 4">CGMCC 1.5012</strain>
    </source>
</reference>
<dbReference type="AlphaFoldDB" id="A0A1H0F643"/>
<dbReference type="InterPro" id="IPR000086">
    <property type="entry name" value="NUDIX_hydrolase_dom"/>
</dbReference>
<dbReference type="Proteomes" id="UP000199182">
    <property type="component" value="Unassembled WGS sequence"/>
</dbReference>
<dbReference type="GO" id="GO:0016787">
    <property type="term" value="F:hydrolase activity"/>
    <property type="evidence" value="ECO:0007669"/>
    <property type="project" value="UniProtKB-KW"/>
</dbReference>
<organism evidence="3 4">
    <name type="scientific">Acetanaerobacterium elongatum</name>
    <dbReference type="NCBI Taxonomy" id="258515"/>
    <lineage>
        <taxon>Bacteria</taxon>
        <taxon>Bacillati</taxon>
        <taxon>Bacillota</taxon>
        <taxon>Clostridia</taxon>
        <taxon>Eubacteriales</taxon>
        <taxon>Oscillospiraceae</taxon>
        <taxon>Acetanaerobacterium</taxon>
    </lineage>
</organism>
<evidence type="ECO:0000256" key="1">
    <source>
        <dbReference type="ARBA" id="ARBA00022801"/>
    </source>
</evidence>
<dbReference type="STRING" id="258515.SAMN05192585_13811"/>
<protein>
    <submittedName>
        <fullName evidence="3">8-oxo-dGTPase</fullName>
    </submittedName>
</protein>
<dbReference type="CDD" id="cd04665">
    <property type="entry name" value="NUDIX_RppH"/>
    <property type="match status" value="1"/>
</dbReference>
<dbReference type="InterPro" id="IPR015797">
    <property type="entry name" value="NUDIX_hydrolase-like_dom_sf"/>
</dbReference>
<dbReference type="EMBL" id="FNID01000038">
    <property type="protein sequence ID" value="SDN90012.1"/>
    <property type="molecule type" value="Genomic_DNA"/>
</dbReference>
<keyword evidence="1" id="KW-0378">Hydrolase</keyword>
<dbReference type="PROSITE" id="PS00893">
    <property type="entry name" value="NUDIX_BOX"/>
    <property type="match status" value="1"/>
</dbReference>
<dbReference type="Gene3D" id="3.90.79.10">
    <property type="entry name" value="Nucleoside Triphosphate Pyrophosphohydrolase"/>
    <property type="match status" value="1"/>
</dbReference>